<dbReference type="NCBIfam" id="TIGR03534">
    <property type="entry name" value="RF_mod_PrmC"/>
    <property type="match status" value="1"/>
</dbReference>
<dbReference type="KEGG" id="elq:Ga0102493_111271"/>
<dbReference type="InterPro" id="IPR002052">
    <property type="entry name" value="DNA_methylase_N6_adenine_CS"/>
</dbReference>
<dbReference type="InterPro" id="IPR050320">
    <property type="entry name" value="N5-glutamine_MTase"/>
</dbReference>
<comment type="caution">
    <text evidence="7">The sequence shown here is derived from an EMBL/GenBank/DDBJ whole genome shotgun (WGS) entry which is preliminary data.</text>
</comment>
<comment type="catalytic activity">
    <reaction evidence="4">
        <text>L-glutaminyl-[peptide chain release factor] + S-adenosyl-L-methionine = N(5)-methyl-L-glutaminyl-[peptide chain release factor] + S-adenosyl-L-homocysteine + H(+)</text>
        <dbReference type="Rhea" id="RHEA:42896"/>
        <dbReference type="Rhea" id="RHEA-COMP:10271"/>
        <dbReference type="Rhea" id="RHEA-COMP:10272"/>
        <dbReference type="ChEBI" id="CHEBI:15378"/>
        <dbReference type="ChEBI" id="CHEBI:30011"/>
        <dbReference type="ChEBI" id="CHEBI:57856"/>
        <dbReference type="ChEBI" id="CHEBI:59789"/>
        <dbReference type="ChEBI" id="CHEBI:61891"/>
        <dbReference type="EC" id="2.1.1.297"/>
    </reaction>
</comment>
<evidence type="ECO:0000259" key="6">
    <source>
        <dbReference type="Pfam" id="PF17827"/>
    </source>
</evidence>
<evidence type="ECO:0000313" key="8">
    <source>
        <dbReference type="Proteomes" id="UP000027866"/>
    </source>
</evidence>
<dbReference type="EC" id="2.1.1.297" evidence="4"/>
<feature type="binding site" evidence="4">
    <location>
        <position position="140"/>
    </location>
    <ligand>
        <name>S-adenosyl-L-methionine</name>
        <dbReference type="ChEBI" id="CHEBI:59789"/>
    </ligand>
</feature>
<dbReference type="RefSeq" id="WP_034906545.1">
    <property type="nucleotide sequence ID" value="NZ_CP017057.1"/>
</dbReference>
<evidence type="ECO:0000256" key="3">
    <source>
        <dbReference type="ARBA" id="ARBA00022691"/>
    </source>
</evidence>
<comment type="similarity">
    <text evidence="4">Belongs to the protein N5-glutamine methyltransferase family. PrmC subfamily.</text>
</comment>
<dbReference type="InterPro" id="IPR025714">
    <property type="entry name" value="Methyltranfer_dom"/>
</dbReference>
<evidence type="ECO:0000256" key="1">
    <source>
        <dbReference type="ARBA" id="ARBA00022603"/>
    </source>
</evidence>
<accession>A0A074M848</accession>
<organism evidence="7 8">
    <name type="scientific">Erythrobacter litoralis</name>
    <dbReference type="NCBI Taxonomy" id="39960"/>
    <lineage>
        <taxon>Bacteria</taxon>
        <taxon>Pseudomonadati</taxon>
        <taxon>Pseudomonadota</taxon>
        <taxon>Alphaproteobacteria</taxon>
        <taxon>Sphingomonadales</taxon>
        <taxon>Erythrobacteraceae</taxon>
        <taxon>Erythrobacter/Porphyrobacter group</taxon>
        <taxon>Erythrobacter</taxon>
    </lineage>
</organism>
<dbReference type="Gene3D" id="3.40.50.150">
    <property type="entry name" value="Vaccinia Virus protein VP39"/>
    <property type="match status" value="1"/>
</dbReference>
<sequence length="281" mass="30101">MSSAGDAIRGAAARLAATSDTARLDAEILMAHALRCSRSDMLLRRMPDPSPAKFERLVERRLGHEPVAYIIGVQEFFGREFRVDREVLIPRPDSETAIEAALDVLGDRRSGEIVDLGTGSGALLLTLLAERPGFTGIGLDRSEGALRVARDNAERLGLAARARFHRTDWTMPGPHGDAWYTALPLADLVIANPPYVEADADLAPDVREHEPAGALFAGADGLDDYRIIIPALRAMLIEGGAAVLEIGARQGDEVTGLAQAAGFAVEIRNDLAARPRAVILS</sequence>
<dbReference type="InterPro" id="IPR019874">
    <property type="entry name" value="RF_methyltr_PrmC"/>
</dbReference>
<feature type="domain" description="Methyltransferase" evidence="5">
    <location>
        <begin position="112"/>
        <end position="170"/>
    </location>
</feature>
<reference evidence="7 8" key="1">
    <citation type="submission" date="2014-04" db="EMBL/GenBank/DDBJ databases">
        <title>A comprehensive comparison of genomes of Erythrobacter spp. Strains.</title>
        <authorList>
            <person name="Zheng Q."/>
        </authorList>
    </citation>
    <scope>NUCLEOTIDE SEQUENCE [LARGE SCALE GENOMIC DNA]</scope>
    <source>
        <strain evidence="7 8">DSM 8509</strain>
    </source>
</reference>
<feature type="domain" description="Release factor glutamine methyltransferase N-terminal" evidence="6">
    <location>
        <begin position="6"/>
        <end position="72"/>
    </location>
</feature>
<evidence type="ECO:0000313" key="7">
    <source>
        <dbReference type="EMBL" id="KEO89589.1"/>
    </source>
</evidence>
<dbReference type="SUPFAM" id="SSF53335">
    <property type="entry name" value="S-adenosyl-L-methionine-dependent methyltransferases"/>
    <property type="match status" value="1"/>
</dbReference>
<keyword evidence="8" id="KW-1185">Reference proteome</keyword>
<feature type="binding site" evidence="4">
    <location>
        <begin position="192"/>
        <end position="195"/>
    </location>
    <ligand>
        <name>substrate</name>
    </ligand>
</feature>
<evidence type="ECO:0000259" key="5">
    <source>
        <dbReference type="Pfam" id="PF13847"/>
    </source>
</evidence>
<gene>
    <name evidence="4" type="primary">prmC</name>
    <name evidence="7" type="ORF">EH32_03550</name>
</gene>
<dbReference type="Pfam" id="PF13847">
    <property type="entry name" value="Methyltransf_31"/>
    <property type="match status" value="1"/>
</dbReference>
<dbReference type="InterPro" id="IPR040758">
    <property type="entry name" value="PrmC_N"/>
</dbReference>
<name>A0A074M848_9SPHN</name>
<dbReference type="PANTHER" id="PTHR18895:SF74">
    <property type="entry name" value="MTRF1L RELEASE FACTOR GLUTAMINE METHYLTRANSFERASE"/>
    <property type="match status" value="1"/>
</dbReference>
<dbReference type="InterPro" id="IPR029063">
    <property type="entry name" value="SAM-dependent_MTases_sf"/>
</dbReference>
<dbReference type="Pfam" id="PF17827">
    <property type="entry name" value="PrmC_N"/>
    <property type="match status" value="1"/>
</dbReference>
<proteinExistence type="inferred from homology"/>
<dbReference type="GO" id="GO:0032259">
    <property type="term" value="P:methylation"/>
    <property type="evidence" value="ECO:0007669"/>
    <property type="project" value="UniProtKB-KW"/>
</dbReference>
<feature type="binding site" evidence="4">
    <location>
        <position position="169"/>
    </location>
    <ligand>
        <name>S-adenosyl-L-methionine</name>
        <dbReference type="ChEBI" id="CHEBI:59789"/>
    </ligand>
</feature>
<dbReference type="CDD" id="cd02440">
    <property type="entry name" value="AdoMet_MTases"/>
    <property type="match status" value="1"/>
</dbReference>
<keyword evidence="1 4" id="KW-0489">Methyltransferase</keyword>
<protein>
    <recommendedName>
        <fullName evidence="4">Release factor glutamine methyltransferase</fullName>
        <shortName evidence="4">RF MTase</shortName>
        <ecNumber evidence="4">2.1.1.297</ecNumber>
    </recommendedName>
    <alternativeName>
        <fullName evidence="4">N5-glutamine methyltransferase PrmC</fullName>
    </alternativeName>
    <alternativeName>
        <fullName evidence="4">Protein-(glutamine-N5) MTase PrmC</fullName>
    </alternativeName>
    <alternativeName>
        <fullName evidence="4">Protein-glutamine N-methyltransferase PrmC</fullName>
    </alternativeName>
</protein>
<dbReference type="GO" id="GO:0102559">
    <property type="term" value="F:peptide chain release factor N(5)-glutamine methyltransferase activity"/>
    <property type="evidence" value="ECO:0007669"/>
    <property type="project" value="UniProtKB-EC"/>
</dbReference>
<evidence type="ECO:0000256" key="2">
    <source>
        <dbReference type="ARBA" id="ARBA00022679"/>
    </source>
</evidence>
<dbReference type="PATRIC" id="fig|39960.10.peg.346"/>
<dbReference type="InterPro" id="IPR004556">
    <property type="entry name" value="HemK-like"/>
</dbReference>
<dbReference type="HAMAP" id="MF_02126">
    <property type="entry name" value="RF_methyltr_PrmC"/>
    <property type="match status" value="1"/>
</dbReference>
<comment type="function">
    <text evidence="4">Methylates the class 1 translation termination release factors RF1/PrfA and RF2/PrfB on the glutamine residue of the universally conserved GGQ motif.</text>
</comment>
<dbReference type="GO" id="GO:0003676">
    <property type="term" value="F:nucleic acid binding"/>
    <property type="evidence" value="ECO:0007669"/>
    <property type="project" value="InterPro"/>
</dbReference>
<dbReference type="PROSITE" id="PS00092">
    <property type="entry name" value="N6_MTASE"/>
    <property type="match status" value="1"/>
</dbReference>
<dbReference type="Proteomes" id="UP000027866">
    <property type="component" value="Unassembled WGS sequence"/>
</dbReference>
<dbReference type="EMBL" id="JMIX01000014">
    <property type="protein sequence ID" value="KEO89589.1"/>
    <property type="molecule type" value="Genomic_DNA"/>
</dbReference>
<keyword evidence="3 4" id="KW-0949">S-adenosyl-L-methionine</keyword>
<dbReference type="NCBIfam" id="TIGR00536">
    <property type="entry name" value="hemK_fam"/>
    <property type="match status" value="1"/>
</dbReference>
<dbReference type="OrthoDB" id="9800643at2"/>
<dbReference type="Gene3D" id="1.10.8.10">
    <property type="entry name" value="DNA helicase RuvA subunit, C-terminal domain"/>
    <property type="match status" value="1"/>
</dbReference>
<dbReference type="PANTHER" id="PTHR18895">
    <property type="entry name" value="HEMK METHYLTRANSFERASE"/>
    <property type="match status" value="1"/>
</dbReference>
<evidence type="ECO:0000256" key="4">
    <source>
        <dbReference type="HAMAP-Rule" id="MF_02126"/>
    </source>
</evidence>
<feature type="binding site" evidence="4">
    <location>
        <position position="192"/>
    </location>
    <ligand>
        <name>S-adenosyl-L-methionine</name>
        <dbReference type="ChEBI" id="CHEBI:59789"/>
    </ligand>
</feature>
<feature type="binding site" evidence="4">
    <location>
        <begin position="117"/>
        <end position="121"/>
    </location>
    <ligand>
        <name>S-adenosyl-L-methionine</name>
        <dbReference type="ChEBI" id="CHEBI:59789"/>
    </ligand>
</feature>
<keyword evidence="2 4" id="KW-0808">Transferase</keyword>
<dbReference type="AlphaFoldDB" id="A0A074M848"/>